<accession>A0A6L6GBH9</accession>
<dbReference type="Proteomes" id="UP000473854">
    <property type="component" value="Unassembled WGS sequence"/>
</dbReference>
<name>A0A6L6GBH9_9GAMM</name>
<evidence type="ECO:0000313" key="1">
    <source>
        <dbReference type="EMBL" id="MTD10023.1"/>
    </source>
</evidence>
<reference evidence="1 2" key="1">
    <citation type="submission" date="2019-11" db="EMBL/GenBank/DDBJ databases">
        <authorList>
            <person name="An D."/>
        </authorList>
    </citation>
    <scope>NUCLEOTIDE SEQUENCE [LARGE SCALE GENOMIC DNA]</scope>
    <source>
        <strain evidence="1 2">YIM 103518</strain>
    </source>
</reference>
<dbReference type="AlphaFoldDB" id="A0A6L6GBH9"/>
<sequence>MNINLYQIQYDENTAAKDASGLLTFDCRENPEFLKREIAHLIRFYDEVVVHANNDDYFGLFSPKFTEKTKLSIFDVKAFIEQNIGQNIYLFNPFPMLVYKHLNMWEQGEAGHMGLQQITNQLFHQARIDFNVDSLHRQNHKQVVYCNYWVANKLTFDKVMPLIKQLDLLCETDVEIREKILSHTHYTGGEACFYPFVFERILSTFLYLNKNIKVLPYEYDSSHIAITSMKKLEKKFYQSSLRAEFRDWELAGNKSVEEIKLKIDLISNYMYPQSKSKAMKSALKVLNLFKFNQLKKALKLSNHD</sequence>
<protein>
    <submittedName>
        <fullName evidence="1">Uncharacterized protein</fullName>
    </submittedName>
</protein>
<gene>
    <name evidence="1" type="ORF">GIX10_00935</name>
</gene>
<evidence type="ECO:0000313" key="2">
    <source>
        <dbReference type="Proteomes" id="UP000473854"/>
    </source>
</evidence>
<organism evidence="1 2">
    <name type="scientific">Acinetobacter faecalis</name>
    <dbReference type="NCBI Taxonomy" id="2665161"/>
    <lineage>
        <taxon>Bacteria</taxon>
        <taxon>Pseudomonadati</taxon>
        <taxon>Pseudomonadota</taxon>
        <taxon>Gammaproteobacteria</taxon>
        <taxon>Moraxellales</taxon>
        <taxon>Moraxellaceae</taxon>
        <taxon>Acinetobacter</taxon>
    </lineage>
</organism>
<proteinExistence type="predicted"/>
<dbReference type="RefSeq" id="WP_154771701.1">
    <property type="nucleotide sequence ID" value="NZ_WLYL01000002.1"/>
</dbReference>
<comment type="caution">
    <text evidence="1">The sequence shown here is derived from an EMBL/GenBank/DDBJ whole genome shotgun (WGS) entry which is preliminary data.</text>
</comment>
<dbReference type="EMBL" id="WLYL01000002">
    <property type="protein sequence ID" value="MTD10023.1"/>
    <property type="molecule type" value="Genomic_DNA"/>
</dbReference>